<proteinExistence type="predicted"/>
<evidence type="ECO:0000313" key="3">
    <source>
        <dbReference type="Proteomes" id="UP000265515"/>
    </source>
</evidence>
<gene>
    <name evidence="2" type="ORF">CBR_g3418</name>
</gene>
<feature type="compositionally biased region" description="Basic and acidic residues" evidence="1">
    <location>
        <begin position="10"/>
        <end position="21"/>
    </location>
</feature>
<protein>
    <submittedName>
        <fullName evidence="2">Uncharacterized protein</fullName>
    </submittedName>
</protein>
<reference evidence="2 3" key="1">
    <citation type="journal article" date="2018" name="Cell">
        <title>The Chara Genome: Secondary Complexity and Implications for Plant Terrestrialization.</title>
        <authorList>
            <person name="Nishiyama T."/>
            <person name="Sakayama H."/>
            <person name="Vries J.D."/>
            <person name="Buschmann H."/>
            <person name="Saint-Marcoux D."/>
            <person name="Ullrich K.K."/>
            <person name="Haas F.B."/>
            <person name="Vanderstraeten L."/>
            <person name="Becker D."/>
            <person name="Lang D."/>
            <person name="Vosolsobe S."/>
            <person name="Rombauts S."/>
            <person name="Wilhelmsson P.K.I."/>
            <person name="Janitza P."/>
            <person name="Kern R."/>
            <person name="Heyl A."/>
            <person name="Rumpler F."/>
            <person name="Villalobos L.I.A.C."/>
            <person name="Clay J.M."/>
            <person name="Skokan R."/>
            <person name="Toyoda A."/>
            <person name="Suzuki Y."/>
            <person name="Kagoshima H."/>
            <person name="Schijlen E."/>
            <person name="Tajeshwar N."/>
            <person name="Catarino B."/>
            <person name="Hetherington A.J."/>
            <person name="Saltykova A."/>
            <person name="Bonnot C."/>
            <person name="Breuninger H."/>
            <person name="Symeonidi A."/>
            <person name="Radhakrishnan G.V."/>
            <person name="Van Nieuwerburgh F."/>
            <person name="Deforce D."/>
            <person name="Chang C."/>
            <person name="Karol K.G."/>
            <person name="Hedrich R."/>
            <person name="Ulvskov P."/>
            <person name="Glockner G."/>
            <person name="Delwiche C.F."/>
            <person name="Petrasek J."/>
            <person name="Van de Peer Y."/>
            <person name="Friml J."/>
            <person name="Beilby M."/>
            <person name="Dolan L."/>
            <person name="Kohara Y."/>
            <person name="Sugano S."/>
            <person name="Fujiyama A."/>
            <person name="Delaux P.-M."/>
            <person name="Quint M."/>
            <person name="TheiBen G."/>
            <person name="Hagemann M."/>
            <person name="Harholt J."/>
            <person name="Dunand C."/>
            <person name="Zachgo S."/>
            <person name="Langdale J."/>
            <person name="Maumus F."/>
            <person name="Straeten D.V.D."/>
            <person name="Gould S.B."/>
            <person name="Rensing S.A."/>
        </authorList>
    </citation>
    <scope>NUCLEOTIDE SEQUENCE [LARGE SCALE GENOMIC DNA]</scope>
    <source>
        <strain evidence="2 3">S276</strain>
    </source>
</reference>
<feature type="region of interest" description="Disordered" evidence="1">
    <location>
        <begin position="1"/>
        <end position="21"/>
    </location>
</feature>
<dbReference type="EMBL" id="BFEA01000009">
    <property type="protein sequence ID" value="GBG60174.1"/>
    <property type="molecule type" value="Genomic_DNA"/>
</dbReference>
<keyword evidence="3" id="KW-1185">Reference proteome</keyword>
<dbReference type="Proteomes" id="UP000265515">
    <property type="component" value="Unassembled WGS sequence"/>
</dbReference>
<evidence type="ECO:0000313" key="2">
    <source>
        <dbReference type="EMBL" id="GBG60174.1"/>
    </source>
</evidence>
<sequence length="219" mass="23860">MRSMGPDGCVEARGRMASPHPDDAIRTRYLGKCSQVPFEGVAMRSAALVARGNVIASAGDAGELPKAGDGAEAGVGEDDEPLVQRLCGSCAPSHAIEAAPKVWSCDMRFSNETRGSTIVSIIQEARAYLVAMVRGVHHPAPQRRIAFPHNSIPQHKIEDELEFTVAKERALKVETIALRAIHGWIFKFGSRERGYHLAYQYALNHSATDIARAMWAVKD</sequence>
<accession>A0A388JQT9</accession>
<name>A0A388JQT9_CHABU</name>
<organism evidence="2 3">
    <name type="scientific">Chara braunii</name>
    <name type="common">Braun's stonewort</name>
    <dbReference type="NCBI Taxonomy" id="69332"/>
    <lineage>
        <taxon>Eukaryota</taxon>
        <taxon>Viridiplantae</taxon>
        <taxon>Streptophyta</taxon>
        <taxon>Charophyceae</taxon>
        <taxon>Charales</taxon>
        <taxon>Characeae</taxon>
        <taxon>Chara</taxon>
    </lineage>
</organism>
<evidence type="ECO:0000256" key="1">
    <source>
        <dbReference type="SAM" id="MobiDB-lite"/>
    </source>
</evidence>
<comment type="caution">
    <text evidence="2">The sequence shown here is derived from an EMBL/GenBank/DDBJ whole genome shotgun (WGS) entry which is preliminary data.</text>
</comment>
<dbReference type="AlphaFoldDB" id="A0A388JQT9"/>
<dbReference type="Gramene" id="GBG60174">
    <property type="protein sequence ID" value="GBG60174"/>
    <property type="gene ID" value="CBR_g3418"/>
</dbReference>